<comment type="caution">
    <text evidence="1">The sequence shown here is derived from an EMBL/GenBank/DDBJ whole genome shotgun (WGS) entry which is preliminary data.</text>
</comment>
<organism evidence="1 2">
    <name type="scientific">Streptomyces albipurpureus</name>
    <dbReference type="NCBI Taxonomy" id="2897419"/>
    <lineage>
        <taxon>Bacteria</taxon>
        <taxon>Bacillati</taxon>
        <taxon>Actinomycetota</taxon>
        <taxon>Actinomycetes</taxon>
        <taxon>Kitasatosporales</taxon>
        <taxon>Streptomycetaceae</taxon>
        <taxon>Streptomyces</taxon>
    </lineage>
</organism>
<protein>
    <submittedName>
        <fullName evidence="1">Uncharacterized protein</fullName>
    </submittedName>
</protein>
<accession>A0ABT0ULB8</accession>
<evidence type="ECO:0000313" key="2">
    <source>
        <dbReference type="Proteomes" id="UP001431429"/>
    </source>
</evidence>
<evidence type="ECO:0000313" key="1">
    <source>
        <dbReference type="EMBL" id="MCM2388193.1"/>
    </source>
</evidence>
<proteinExistence type="predicted"/>
<gene>
    <name evidence="1" type="ORF">NBG84_07730</name>
</gene>
<name>A0ABT0ULB8_9ACTN</name>
<dbReference type="EMBL" id="JAMQAW010000007">
    <property type="protein sequence ID" value="MCM2388193.1"/>
    <property type="molecule type" value="Genomic_DNA"/>
</dbReference>
<sequence>MPPTVLLPIAYPAELIPYVTAGTDGGLAAHKPARDAGLTFAGNQRRGRQQEGD</sequence>
<reference evidence="1" key="1">
    <citation type="submission" date="2022-06" db="EMBL/GenBank/DDBJ databases">
        <title>Genome public.</title>
        <authorList>
            <person name="Sun Q."/>
        </authorList>
    </citation>
    <scope>NUCLEOTIDE SEQUENCE</scope>
    <source>
        <strain evidence="1">CWNU-1</strain>
    </source>
</reference>
<dbReference type="Proteomes" id="UP001431429">
    <property type="component" value="Unassembled WGS sequence"/>
</dbReference>
<dbReference type="RefSeq" id="WP_250918544.1">
    <property type="nucleotide sequence ID" value="NZ_JAMQAW010000007.1"/>
</dbReference>
<keyword evidence="2" id="KW-1185">Reference proteome</keyword>